<gene>
    <name evidence="4" type="ORF">BGW36DRAFT_189459</name>
</gene>
<name>A0AAD4KNG1_9EURO</name>
<dbReference type="GeneID" id="70240066"/>
<reference evidence="4" key="1">
    <citation type="submission" date="2021-12" db="EMBL/GenBank/DDBJ databases">
        <title>Convergent genome expansion in fungi linked to evolution of root-endophyte symbiosis.</title>
        <authorList>
            <consortium name="DOE Joint Genome Institute"/>
            <person name="Ke Y.-H."/>
            <person name="Bonito G."/>
            <person name="Liao H.-L."/>
            <person name="Looney B."/>
            <person name="Rojas-Flechas A."/>
            <person name="Nash J."/>
            <person name="Hameed K."/>
            <person name="Schadt C."/>
            <person name="Martin F."/>
            <person name="Crous P.W."/>
            <person name="Miettinen O."/>
            <person name="Magnuson J.K."/>
            <person name="Labbe J."/>
            <person name="Jacobson D."/>
            <person name="Doktycz M.J."/>
            <person name="Veneault-Fourrey C."/>
            <person name="Kuo A."/>
            <person name="Mondo S."/>
            <person name="Calhoun S."/>
            <person name="Riley R."/>
            <person name="Ohm R."/>
            <person name="LaButti K."/>
            <person name="Andreopoulos B."/>
            <person name="Pangilinan J."/>
            <person name="Nolan M."/>
            <person name="Tritt A."/>
            <person name="Clum A."/>
            <person name="Lipzen A."/>
            <person name="Daum C."/>
            <person name="Barry K."/>
            <person name="Grigoriev I.V."/>
            <person name="Vilgalys R."/>
        </authorList>
    </citation>
    <scope>NUCLEOTIDE SEQUENCE</scope>
    <source>
        <strain evidence="4">PMI_201</strain>
    </source>
</reference>
<protein>
    <submittedName>
        <fullName evidence="4">Sister chromatid cohesion protein Dcc1</fullName>
    </submittedName>
</protein>
<dbReference type="EMBL" id="JAJTJA010000007">
    <property type="protein sequence ID" value="KAH8696643.1"/>
    <property type="molecule type" value="Genomic_DNA"/>
</dbReference>
<evidence type="ECO:0000313" key="4">
    <source>
        <dbReference type="EMBL" id="KAH8696643.1"/>
    </source>
</evidence>
<dbReference type="GO" id="GO:0034088">
    <property type="term" value="P:maintenance of mitotic sister chromatid cohesion"/>
    <property type="evidence" value="ECO:0007669"/>
    <property type="project" value="TreeGrafter"/>
</dbReference>
<evidence type="ECO:0000256" key="2">
    <source>
        <dbReference type="ARBA" id="ARBA00022705"/>
    </source>
</evidence>
<feature type="compositionally biased region" description="Basic and acidic residues" evidence="3">
    <location>
        <begin position="380"/>
        <end position="390"/>
    </location>
</feature>
<keyword evidence="2" id="KW-0235">DNA replication</keyword>
<organism evidence="4 5">
    <name type="scientific">Talaromyces proteolyticus</name>
    <dbReference type="NCBI Taxonomy" id="1131652"/>
    <lineage>
        <taxon>Eukaryota</taxon>
        <taxon>Fungi</taxon>
        <taxon>Dikarya</taxon>
        <taxon>Ascomycota</taxon>
        <taxon>Pezizomycotina</taxon>
        <taxon>Eurotiomycetes</taxon>
        <taxon>Eurotiomycetidae</taxon>
        <taxon>Eurotiales</taxon>
        <taxon>Trichocomaceae</taxon>
        <taxon>Talaromyces</taxon>
        <taxon>Talaromyces sect. Bacilispori</taxon>
    </lineage>
</organism>
<evidence type="ECO:0000256" key="3">
    <source>
        <dbReference type="SAM" id="MobiDB-lite"/>
    </source>
</evidence>
<evidence type="ECO:0000313" key="5">
    <source>
        <dbReference type="Proteomes" id="UP001201262"/>
    </source>
</evidence>
<keyword evidence="5" id="KW-1185">Reference proteome</keyword>
<dbReference type="GO" id="GO:0000775">
    <property type="term" value="C:chromosome, centromeric region"/>
    <property type="evidence" value="ECO:0007669"/>
    <property type="project" value="TreeGrafter"/>
</dbReference>
<comment type="similarity">
    <text evidence="1">Belongs to the DCC1 family.</text>
</comment>
<dbReference type="GO" id="GO:0031390">
    <property type="term" value="C:Ctf18 RFC-like complex"/>
    <property type="evidence" value="ECO:0007669"/>
    <property type="project" value="InterPro"/>
</dbReference>
<dbReference type="PANTHER" id="PTHR13395">
    <property type="entry name" value="SISTER CHROMATID COHESION PROTEIN DCC1-RELATED"/>
    <property type="match status" value="1"/>
</dbReference>
<feature type="region of interest" description="Disordered" evidence="3">
    <location>
        <begin position="362"/>
        <end position="390"/>
    </location>
</feature>
<dbReference type="GO" id="GO:0006260">
    <property type="term" value="P:DNA replication"/>
    <property type="evidence" value="ECO:0007669"/>
    <property type="project" value="UniProtKB-KW"/>
</dbReference>
<comment type="caution">
    <text evidence="4">The sequence shown here is derived from an EMBL/GenBank/DDBJ whole genome shotgun (WGS) entry which is preliminary data.</text>
</comment>
<dbReference type="AlphaFoldDB" id="A0AAD4KNG1"/>
<dbReference type="PANTHER" id="PTHR13395:SF6">
    <property type="entry name" value="SISTER CHROMATID COHESION PROTEIN DCC1"/>
    <property type="match status" value="1"/>
</dbReference>
<accession>A0AAD4KNG1</accession>
<dbReference type="GO" id="GO:0000785">
    <property type="term" value="C:chromatin"/>
    <property type="evidence" value="ECO:0007669"/>
    <property type="project" value="TreeGrafter"/>
</dbReference>
<evidence type="ECO:0000256" key="1">
    <source>
        <dbReference type="ARBA" id="ARBA00007017"/>
    </source>
</evidence>
<sequence length="390" mass="43730">MSTQEANSIRLAHSSPQQAFRLLELTPEVLELLSSGNAPTLYLKSPQTDSAAGQDAGYVNLCTSEKTFRIRQVHSSNSLYVIRPSDRNGQQVNGDDMSMNDLNVPGTVSTIAKCGSTLELHKLDETSSAAQIMRSMIKVYDRISAEGDIDMADARGQQEITKSQKTRIKRELFDDVPFSTAECNAAWSEIGAFVHFDNDGKEVTAFRPSARTKIDVWKRILEGSVLQSIDLERQFLANDLWKAVVGDDEEEELFPRSLFDAIVMRVAEKSGSKISSLDEQELRWTNLDKTVCVRWIGETYLEAYASTECSSVGRSEFIRIWKDLLPESWRNEASLDKLPESSYKTPDPVSICYVESESNKVKKEAGGGTTTATTAKNSRNWHERFKSQRK</sequence>
<dbReference type="Proteomes" id="UP001201262">
    <property type="component" value="Unassembled WGS sequence"/>
</dbReference>
<dbReference type="Pfam" id="PF09724">
    <property type="entry name" value="Dcc1"/>
    <property type="match status" value="1"/>
</dbReference>
<dbReference type="InterPro" id="IPR019128">
    <property type="entry name" value="Dcc1"/>
</dbReference>
<proteinExistence type="inferred from homology"/>
<dbReference type="RefSeq" id="XP_046071579.1">
    <property type="nucleotide sequence ID" value="XM_046209779.1"/>
</dbReference>